<gene>
    <name evidence="1" type="ORF">SAMN04244560_02148</name>
</gene>
<evidence type="ECO:0000313" key="1">
    <source>
        <dbReference type="EMBL" id="SDG32216.1"/>
    </source>
</evidence>
<name>A0A1G7TA88_THETY</name>
<dbReference type="Proteomes" id="UP000183404">
    <property type="component" value="Unassembled WGS sequence"/>
</dbReference>
<dbReference type="AlphaFoldDB" id="A0A1G7TA88"/>
<protein>
    <submittedName>
        <fullName evidence="1">Uncharacterized protein</fullName>
    </submittedName>
</protein>
<organism evidence="1 2">
    <name type="scientific">Thermoanaerobacter thermohydrosulfuricus</name>
    <name type="common">Clostridium thermohydrosulfuricum</name>
    <dbReference type="NCBI Taxonomy" id="1516"/>
    <lineage>
        <taxon>Bacteria</taxon>
        <taxon>Bacillati</taxon>
        <taxon>Bacillota</taxon>
        <taxon>Clostridia</taxon>
        <taxon>Thermoanaerobacterales</taxon>
        <taxon>Thermoanaerobacteraceae</taxon>
        <taxon>Thermoanaerobacter</taxon>
    </lineage>
</organism>
<dbReference type="RefSeq" id="WP_074592777.1">
    <property type="nucleotide sequence ID" value="NZ_FNBS01000062.1"/>
</dbReference>
<evidence type="ECO:0000313" key="2">
    <source>
        <dbReference type="Proteomes" id="UP000183404"/>
    </source>
</evidence>
<sequence length="198" mass="24373">MPDWCRTEVIFEGENAEKLYKDWENAIEKYPEEKDYPWLGFLFESWIDKEEINVYINKIFVDDYEFDKERNIVIFRIDEPYEPHLEIYNLISQKYNLKYYLLATEPAGEVFINTDKEKKYFSESYYFELWFFDKEIETGLFEKLKKLNEIRYIEDFDTIKKLLEEYGIETEEDMFRLCAYIRKNYPDVVITFGIYTDI</sequence>
<accession>A0A1G7TA88</accession>
<dbReference type="EMBL" id="FNBS01000062">
    <property type="protein sequence ID" value="SDG32216.1"/>
    <property type="molecule type" value="Genomic_DNA"/>
</dbReference>
<reference evidence="1 2" key="1">
    <citation type="submission" date="2016-10" db="EMBL/GenBank/DDBJ databases">
        <authorList>
            <person name="de Groot N.N."/>
        </authorList>
    </citation>
    <scope>NUCLEOTIDE SEQUENCE [LARGE SCALE GENOMIC DNA]</scope>
    <source>
        <strain evidence="1 2">DSM 569</strain>
    </source>
</reference>
<proteinExistence type="predicted"/>